<gene>
    <name evidence="1" type="ORF">TNCT_171191</name>
</gene>
<keyword evidence="2" id="KW-1185">Reference proteome</keyword>
<dbReference type="EMBL" id="BMAO01019870">
    <property type="protein sequence ID" value="GFR33502.1"/>
    <property type="molecule type" value="Genomic_DNA"/>
</dbReference>
<comment type="caution">
    <text evidence="1">The sequence shown here is derived from an EMBL/GenBank/DDBJ whole genome shotgun (WGS) entry which is preliminary data.</text>
</comment>
<sequence>MLLGGRNYHNVFRPSSVTTFICQAVFICADNVFMDDNVRVHKELALSTIEALLQMEWPPHSPNLNQYGARSEDAFPFWAILPETLIT</sequence>
<reference evidence="1" key="1">
    <citation type="submission" date="2020-07" db="EMBL/GenBank/DDBJ databases">
        <title>Multicomponent nature underlies the extraordinary mechanical properties of spider dragline silk.</title>
        <authorList>
            <person name="Kono N."/>
            <person name="Nakamura H."/>
            <person name="Mori M."/>
            <person name="Yoshida Y."/>
            <person name="Ohtoshi R."/>
            <person name="Malay A.D."/>
            <person name="Moran D.A.P."/>
            <person name="Tomita M."/>
            <person name="Numata K."/>
            <person name="Arakawa K."/>
        </authorList>
    </citation>
    <scope>NUCLEOTIDE SEQUENCE</scope>
</reference>
<protein>
    <submittedName>
        <fullName evidence="1">Uncharacterized protein</fullName>
    </submittedName>
</protein>
<evidence type="ECO:0000313" key="2">
    <source>
        <dbReference type="Proteomes" id="UP000887116"/>
    </source>
</evidence>
<accession>A0A8X6M6B2</accession>
<proteinExistence type="predicted"/>
<organism evidence="1 2">
    <name type="scientific">Trichonephila clavata</name>
    <name type="common">Joro spider</name>
    <name type="synonym">Nephila clavata</name>
    <dbReference type="NCBI Taxonomy" id="2740835"/>
    <lineage>
        <taxon>Eukaryota</taxon>
        <taxon>Metazoa</taxon>
        <taxon>Ecdysozoa</taxon>
        <taxon>Arthropoda</taxon>
        <taxon>Chelicerata</taxon>
        <taxon>Arachnida</taxon>
        <taxon>Araneae</taxon>
        <taxon>Araneomorphae</taxon>
        <taxon>Entelegynae</taxon>
        <taxon>Araneoidea</taxon>
        <taxon>Nephilidae</taxon>
        <taxon>Trichonephila</taxon>
    </lineage>
</organism>
<evidence type="ECO:0000313" key="1">
    <source>
        <dbReference type="EMBL" id="GFR33502.1"/>
    </source>
</evidence>
<dbReference type="Proteomes" id="UP000887116">
    <property type="component" value="Unassembled WGS sequence"/>
</dbReference>
<name>A0A8X6M6B2_TRICU</name>
<dbReference type="AlphaFoldDB" id="A0A8X6M6B2"/>
<dbReference type="OrthoDB" id="6435577at2759"/>